<name>A0AA48RDI2_9ZZZZ</name>
<protein>
    <recommendedName>
        <fullName evidence="8">ATPase</fullName>
    </recommendedName>
</protein>
<keyword evidence="4" id="KW-0496">Mitochondrion</keyword>
<evidence type="ECO:0000256" key="5">
    <source>
        <dbReference type="ARBA" id="ARBA00023186"/>
    </source>
</evidence>
<evidence type="ECO:0000256" key="4">
    <source>
        <dbReference type="ARBA" id="ARBA00023128"/>
    </source>
</evidence>
<dbReference type="GO" id="GO:0043461">
    <property type="term" value="P:proton-transporting ATP synthase complex assembly"/>
    <property type="evidence" value="ECO:0007669"/>
    <property type="project" value="InterPro"/>
</dbReference>
<evidence type="ECO:0000256" key="3">
    <source>
        <dbReference type="ARBA" id="ARBA00022946"/>
    </source>
</evidence>
<dbReference type="EMBL" id="OY288114">
    <property type="protein sequence ID" value="CAJ0871753.1"/>
    <property type="molecule type" value="Genomic_DNA"/>
</dbReference>
<keyword evidence="5" id="KW-0143">Chaperone</keyword>
<keyword evidence="3" id="KW-0809">Transit peptide</keyword>
<dbReference type="InterPro" id="IPR011419">
    <property type="entry name" value="ATP12_ATP_synth-F1-assembly"/>
</dbReference>
<dbReference type="Pfam" id="PF07542">
    <property type="entry name" value="ATP12"/>
    <property type="match status" value="1"/>
</dbReference>
<evidence type="ECO:0000313" key="7">
    <source>
        <dbReference type="EMBL" id="CAJ0871753.1"/>
    </source>
</evidence>
<evidence type="ECO:0008006" key="8">
    <source>
        <dbReference type="Google" id="ProtNLM"/>
    </source>
</evidence>
<comment type="subcellular location">
    <subcellularLocation>
        <location evidence="1">Mitochondrion</location>
    </subcellularLocation>
</comment>
<dbReference type="Gene3D" id="3.30.2180.10">
    <property type="entry name" value="ATP12-like"/>
    <property type="match status" value="1"/>
</dbReference>
<dbReference type="Gene3D" id="1.10.3580.10">
    <property type="entry name" value="ATP12 ATPase"/>
    <property type="match status" value="1"/>
</dbReference>
<dbReference type="InterPro" id="IPR042272">
    <property type="entry name" value="ATP12_ATP_synth-F1-assembly_N"/>
</dbReference>
<dbReference type="PANTHER" id="PTHR21013">
    <property type="entry name" value="ATP SYNTHASE MITOCHONDRIAL F1 COMPLEX ASSEMBLY FACTOR 2/ATP12 PROTEIN, MITOCHONDRIAL PRECURSOR"/>
    <property type="match status" value="1"/>
</dbReference>
<evidence type="ECO:0000256" key="1">
    <source>
        <dbReference type="ARBA" id="ARBA00004173"/>
    </source>
</evidence>
<accession>A0AA48RDI2</accession>
<organism evidence="7">
    <name type="scientific">freshwater sediment metagenome</name>
    <dbReference type="NCBI Taxonomy" id="556182"/>
    <lineage>
        <taxon>unclassified sequences</taxon>
        <taxon>metagenomes</taxon>
        <taxon>ecological metagenomes</taxon>
    </lineage>
</organism>
<gene>
    <name evidence="7" type="ORF">AMST5_02352</name>
</gene>
<dbReference type="PANTHER" id="PTHR21013:SF10">
    <property type="entry name" value="ATP SYNTHASE MITOCHONDRIAL F1 COMPLEX ASSEMBLY FACTOR 2"/>
    <property type="match status" value="1"/>
</dbReference>
<dbReference type="InterPro" id="IPR023335">
    <property type="entry name" value="ATP12_ortho_dom_sf"/>
</dbReference>
<dbReference type="AlphaFoldDB" id="A0AA48RDI2"/>
<sequence>MPKAPSGFDDDFFVPDGERDPVKAARDPARLLPKRFYKEATVGATDGGFSILLDGRPVNTPAKRRIVVPSRDLAEALAAEWAGQGEAIDPSIMPLTKLVNSALDGVAQQMAEVEAELVKYAGSDMLCYRAGEPASLAAAQSAAWDPPLAFARDKLGARLVLAEGVMFASQPPESITALAAAVRAHVGEGPGAPLRLAALHVMTTLTGSLVLALAKALKEIGLAEAWAAAHIDEDFQMRTWGDDAEALARRAARFKEMAAAAFLSDCAAASR</sequence>
<evidence type="ECO:0000256" key="2">
    <source>
        <dbReference type="ARBA" id="ARBA00008231"/>
    </source>
</evidence>
<dbReference type="GO" id="GO:0005739">
    <property type="term" value="C:mitochondrion"/>
    <property type="evidence" value="ECO:0007669"/>
    <property type="project" value="UniProtKB-SubCell"/>
</dbReference>
<reference evidence="7" key="1">
    <citation type="submission" date="2023-07" db="EMBL/GenBank/DDBJ databases">
        <authorList>
            <person name="Pelsma A.J. K."/>
        </authorList>
    </citation>
    <scope>NUCLEOTIDE SEQUENCE</scope>
</reference>
<comment type="similarity">
    <text evidence="2">Belongs to the ATP12 family.</text>
</comment>
<feature type="region of interest" description="Disordered" evidence="6">
    <location>
        <begin position="1"/>
        <end position="21"/>
    </location>
</feature>
<evidence type="ECO:0000256" key="6">
    <source>
        <dbReference type="SAM" id="MobiDB-lite"/>
    </source>
</evidence>
<proteinExistence type="inferred from homology"/>
<dbReference type="SUPFAM" id="SSF160909">
    <property type="entry name" value="ATP12-like"/>
    <property type="match status" value="1"/>
</dbReference>